<dbReference type="AlphaFoldDB" id="A0AAN7YAV3"/>
<proteinExistence type="predicted"/>
<feature type="compositionally biased region" description="Low complexity" evidence="1">
    <location>
        <begin position="359"/>
        <end position="370"/>
    </location>
</feature>
<keyword evidence="4" id="KW-1185">Reference proteome</keyword>
<feature type="domain" description="DUF7492" evidence="2">
    <location>
        <begin position="18"/>
        <end position="251"/>
    </location>
</feature>
<accession>A0AAN7YAV3</accession>
<feature type="compositionally biased region" description="Low complexity" evidence="1">
    <location>
        <begin position="307"/>
        <end position="328"/>
    </location>
</feature>
<name>A0AAN7YAV3_9EURO</name>
<comment type="caution">
    <text evidence="3">The sequence shown here is derived from an EMBL/GenBank/DDBJ whole genome shotgun (WGS) entry which is preliminary data.</text>
</comment>
<evidence type="ECO:0000313" key="4">
    <source>
        <dbReference type="Proteomes" id="UP001309876"/>
    </source>
</evidence>
<reference evidence="3 4" key="1">
    <citation type="submission" date="2023-08" db="EMBL/GenBank/DDBJ databases">
        <title>Black Yeasts Isolated from many extreme environments.</title>
        <authorList>
            <person name="Coleine C."/>
            <person name="Stajich J.E."/>
            <person name="Selbmann L."/>
        </authorList>
    </citation>
    <scope>NUCLEOTIDE SEQUENCE [LARGE SCALE GENOMIC DNA]</scope>
    <source>
        <strain evidence="3 4">CCFEE 5910</strain>
    </source>
</reference>
<organism evidence="3 4">
    <name type="scientific">Lithohypha guttulata</name>
    <dbReference type="NCBI Taxonomy" id="1690604"/>
    <lineage>
        <taxon>Eukaryota</taxon>
        <taxon>Fungi</taxon>
        <taxon>Dikarya</taxon>
        <taxon>Ascomycota</taxon>
        <taxon>Pezizomycotina</taxon>
        <taxon>Eurotiomycetes</taxon>
        <taxon>Chaetothyriomycetidae</taxon>
        <taxon>Chaetothyriales</taxon>
        <taxon>Trichomeriaceae</taxon>
        <taxon>Lithohypha</taxon>
    </lineage>
</organism>
<dbReference type="InterPro" id="IPR055915">
    <property type="entry name" value="DUF7492"/>
</dbReference>
<dbReference type="EMBL" id="JAVRRJ010000001">
    <property type="protein sequence ID" value="KAK5091635.1"/>
    <property type="molecule type" value="Genomic_DNA"/>
</dbReference>
<dbReference type="Pfam" id="PF24320">
    <property type="entry name" value="DUF7492"/>
    <property type="match status" value="1"/>
</dbReference>
<evidence type="ECO:0000256" key="1">
    <source>
        <dbReference type="SAM" id="MobiDB-lite"/>
    </source>
</evidence>
<protein>
    <recommendedName>
        <fullName evidence="2">DUF7492 domain-containing protein</fullName>
    </recommendedName>
</protein>
<feature type="region of interest" description="Disordered" evidence="1">
    <location>
        <begin position="307"/>
        <end position="330"/>
    </location>
</feature>
<feature type="compositionally biased region" description="Polar residues" evidence="1">
    <location>
        <begin position="349"/>
        <end position="358"/>
    </location>
</feature>
<dbReference type="Proteomes" id="UP001309876">
    <property type="component" value="Unassembled WGS sequence"/>
</dbReference>
<feature type="region of interest" description="Disordered" evidence="1">
    <location>
        <begin position="345"/>
        <end position="414"/>
    </location>
</feature>
<feature type="compositionally biased region" description="Low complexity" evidence="1">
    <location>
        <begin position="398"/>
        <end position="414"/>
    </location>
</feature>
<evidence type="ECO:0000259" key="2">
    <source>
        <dbReference type="Pfam" id="PF24320"/>
    </source>
</evidence>
<sequence>MKYSYTALILGAFSSTTYAHSWIEQLMVIGTNGTFVGQPGYPRANQVRGPGFVEDAIVHRITKVDANVPICMQQQSTQTQTTGSPRLQAAAGANVALRYQENGHVTFPDNPKGKPKGSGAVYVYGTTQPSSDDKLMSIHRVWTPDGKGGDGRGVLLSTQNYDDGQCYQVNDGPISVQRQKSFPFQVNTLMGVNLWCQTDIQLPATAPSGKPYTLYWVWDWPTLPGTPETPNGQQEIYTTCMDVDITNGAGVDIGGTSGGTGGPQQKAAAAKFVQQDLGNAAVAKQFADIANPTAVVGEFIPFPGQPTGTAAASGPASTVAAGSPSGVSKTAASTTPVIATSKLEAASSVIPSPQTSAANNGGNKNNNGNGRTRSRPVVSPIGPTSAPLPQGTGAAGDSQPSSVSSTSSTTQNQNTATAISNANAVTVTTTASGPASTVTQLETQYSTLIETRFQTVTRSAAKRSEVTILPASSDFPTIREREVRCSRVEAVYRLKARNAFVIVPEAVPEADC</sequence>
<gene>
    <name evidence="3" type="ORF">LTR05_001820</name>
</gene>
<evidence type="ECO:0000313" key="3">
    <source>
        <dbReference type="EMBL" id="KAK5091635.1"/>
    </source>
</evidence>